<dbReference type="OrthoDB" id="4316405at2759"/>
<proteinExistence type="predicted"/>
<keyword evidence="2" id="KW-0732">Signal</keyword>
<sequence>MPGLLARVPLAALLLLWLCLALQSDAVTKRTANMYAHAYERIWLWERYQMAIAMQTKDKSGKLIEQREILPMNHVRGGDDGIKNRHWIQATNVYTENEPLHYNEFMLRVGGVSINDSPNHIPPDITAPSGVDDLERAAEELVDNRLSDTMEIAKINDKFGQTGGGGKVNKAKKGQAGKGESRRPTKEEQEEEARNREDARYQRFIKALDDQLKKWRTTDDYSKIKERDTLMKTVTDRVVKLRIEDGQRFMLNYFTGKNNLGLDGKVETDKNVKSAVPGGPEYERLDLVKTWEEHKDDVKAAISKSTGGKVVIKTKKDFVKWVTEFGDPAGTFAKANAANPSHFQTIEMWKSIDENNPC</sequence>
<name>A0A3D8T618_9EURO</name>
<dbReference type="AlphaFoldDB" id="A0A3D8T618"/>
<protein>
    <submittedName>
        <fullName evidence="3">Uncharacterized protein</fullName>
    </submittedName>
</protein>
<keyword evidence="4" id="KW-1185">Reference proteome</keyword>
<organism evidence="3 4">
    <name type="scientific">Aspergillus mulundensis</name>
    <dbReference type="NCBI Taxonomy" id="1810919"/>
    <lineage>
        <taxon>Eukaryota</taxon>
        <taxon>Fungi</taxon>
        <taxon>Dikarya</taxon>
        <taxon>Ascomycota</taxon>
        <taxon>Pezizomycotina</taxon>
        <taxon>Eurotiomycetes</taxon>
        <taxon>Eurotiomycetidae</taxon>
        <taxon>Eurotiales</taxon>
        <taxon>Aspergillaceae</taxon>
        <taxon>Aspergillus</taxon>
        <taxon>Aspergillus subgen. Nidulantes</taxon>
    </lineage>
</organism>
<dbReference type="RefSeq" id="XP_026609153.1">
    <property type="nucleotide sequence ID" value="XM_026743308.1"/>
</dbReference>
<evidence type="ECO:0000313" key="4">
    <source>
        <dbReference type="Proteomes" id="UP000256690"/>
    </source>
</evidence>
<dbReference type="EMBL" id="PVWQ01000001">
    <property type="protein sequence ID" value="RDW93970.1"/>
    <property type="molecule type" value="Genomic_DNA"/>
</dbReference>
<comment type="caution">
    <text evidence="3">The sequence shown here is derived from an EMBL/GenBank/DDBJ whole genome shotgun (WGS) entry which is preliminary data.</text>
</comment>
<accession>A0A3D8T618</accession>
<gene>
    <name evidence="3" type="ORF">DSM5745_01292</name>
</gene>
<feature type="signal peptide" evidence="2">
    <location>
        <begin position="1"/>
        <end position="26"/>
    </location>
</feature>
<dbReference type="Proteomes" id="UP000256690">
    <property type="component" value="Unassembled WGS sequence"/>
</dbReference>
<feature type="compositionally biased region" description="Basic and acidic residues" evidence="1">
    <location>
        <begin position="179"/>
        <end position="198"/>
    </location>
</feature>
<feature type="chain" id="PRO_5017701118" evidence="2">
    <location>
        <begin position="27"/>
        <end position="358"/>
    </location>
</feature>
<reference evidence="3 4" key="1">
    <citation type="journal article" date="2018" name="IMA Fungus">
        <title>IMA Genome-F 9: Draft genome sequence of Annulohypoxylon stygium, Aspergillus mulundensis, Berkeleyomyces basicola (syn. Thielaviopsis basicola), Ceratocystis smalleyi, two Cercospora beticola strains, Coleophoma cylindrospora, Fusarium fracticaudum, Phialophora cf. hyalina, and Morchella septimelata.</title>
        <authorList>
            <person name="Wingfield B.D."/>
            <person name="Bills G.F."/>
            <person name="Dong Y."/>
            <person name="Huang W."/>
            <person name="Nel W.J."/>
            <person name="Swalarsk-Parry B.S."/>
            <person name="Vaghefi N."/>
            <person name="Wilken P.M."/>
            <person name="An Z."/>
            <person name="de Beer Z.W."/>
            <person name="De Vos L."/>
            <person name="Chen L."/>
            <person name="Duong T.A."/>
            <person name="Gao Y."/>
            <person name="Hammerbacher A."/>
            <person name="Kikkert J.R."/>
            <person name="Li Y."/>
            <person name="Li H."/>
            <person name="Li K."/>
            <person name="Li Q."/>
            <person name="Liu X."/>
            <person name="Ma X."/>
            <person name="Naidoo K."/>
            <person name="Pethybridge S.J."/>
            <person name="Sun J."/>
            <person name="Steenkamp E.T."/>
            <person name="van der Nest M.A."/>
            <person name="van Wyk S."/>
            <person name="Wingfield M.J."/>
            <person name="Xiong C."/>
            <person name="Yue Q."/>
            <person name="Zhang X."/>
        </authorList>
    </citation>
    <scope>NUCLEOTIDE SEQUENCE [LARGE SCALE GENOMIC DNA]</scope>
    <source>
        <strain evidence="3 4">DSM 5745</strain>
    </source>
</reference>
<evidence type="ECO:0000256" key="1">
    <source>
        <dbReference type="SAM" id="MobiDB-lite"/>
    </source>
</evidence>
<evidence type="ECO:0000313" key="3">
    <source>
        <dbReference type="EMBL" id="RDW93970.1"/>
    </source>
</evidence>
<feature type="region of interest" description="Disordered" evidence="1">
    <location>
        <begin position="157"/>
        <end position="198"/>
    </location>
</feature>
<dbReference type="GeneID" id="38111662"/>
<evidence type="ECO:0000256" key="2">
    <source>
        <dbReference type="SAM" id="SignalP"/>
    </source>
</evidence>